<protein>
    <submittedName>
        <fullName evidence="10">Prepilin peptidase</fullName>
    </submittedName>
</protein>
<evidence type="ECO:0000256" key="6">
    <source>
        <dbReference type="ARBA" id="ARBA00023136"/>
    </source>
</evidence>
<dbReference type="PANTHER" id="PTHR30487:SF0">
    <property type="entry name" value="PREPILIN LEADER PEPTIDASE_N-METHYLTRANSFERASE-RELATED"/>
    <property type="match status" value="1"/>
</dbReference>
<keyword evidence="6 7" id="KW-0472">Membrane</keyword>
<feature type="transmembrane region" description="Helical" evidence="7">
    <location>
        <begin position="77"/>
        <end position="110"/>
    </location>
</feature>
<dbReference type="Pfam" id="PF06750">
    <property type="entry name" value="A24_N_bact"/>
    <property type="match status" value="1"/>
</dbReference>
<evidence type="ECO:0000256" key="3">
    <source>
        <dbReference type="ARBA" id="ARBA00022475"/>
    </source>
</evidence>
<dbReference type="Gene3D" id="1.20.120.1220">
    <property type="match status" value="1"/>
</dbReference>
<evidence type="ECO:0000256" key="7">
    <source>
        <dbReference type="SAM" id="Phobius"/>
    </source>
</evidence>
<dbReference type="Proteomes" id="UP000664414">
    <property type="component" value="Unassembled WGS sequence"/>
</dbReference>
<name>A0A8J7TUR8_9PROT</name>
<evidence type="ECO:0000313" key="10">
    <source>
        <dbReference type="EMBL" id="MBN9413046.1"/>
    </source>
</evidence>
<dbReference type="GO" id="GO:0006465">
    <property type="term" value="P:signal peptide processing"/>
    <property type="evidence" value="ECO:0007669"/>
    <property type="project" value="TreeGrafter"/>
</dbReference>
<sequence>MVLVFIIGLAFGSFANVLIRRLPRNDLNLWAHSHCFNCTHHLRYLELIPLISWCLQKGRCKHCNHPISLLYPLLEGITAISFVVCFKISSSLLTAFLLSLLSYLFILVIVIDLREKLILDSMNILIALTILCLHVINFKNVPLNFSSLLATVVIALGLKIAFSRIKNVHALGDGDIKLMSALSLGLDVDQLPLWFILSGKV</sequence>
<accession>A0A8J7TUR8</accession>
<comment type="caution">
    <text evidence="10">The sequence shown here is derived from an EMBL/GenBank/DDBJ whole genome shotgun (WGS) entry which is preliminary data.</text>
</comment>
<keyword evidence="4 7" id="KW-0812">Transmembrane</keyword>
<evidence type="ECO:0000256" key="4">
    <source>
        <dbReference type="ARBA" id="ARBA00022692"/>
    </source>
</evidence>
<dbReference type="GO" id="GO:0005886">
    <property type="term" value="C:plasma membrane"/>
    <property type="evidence" value="ECO:0007669"/>
    <property type="project" value="UniProtKB-SubCell"/>
</dbReference>
<feature type="transmembrane region" description="Helical" evidence="7">
    <location>
        <begin position="117"/>
        <end position="136"/>
    </location>
</feature>
<organism evidence="10 11">
    <name type="scientific">Candidatus Paracaedimonas acanthamoebae</name>
    <dbReference type="NCBI Taxonomy" id="244581"/>
    <lineage>
        <taxon>Bacteria</taxon>
        <taxon>Pseudomonadati</taxon>
        <taxon>Pseudomonadota</taxon>
        <taxon>Alphaproteobacteria</taxon>
        <taxon>Holosporales</taxon>
        <taxon>Caedimonadaceae</taxon>
        <taxon>Candidatus Paracaedimonas</taxon>
    </lineage>
</organism>
<dbReference type="Pfam" id="PF01478">
    <property type="entry name" value="Peptidase_A24"/>
    <property type="match status" value="1"/>
</dbReference>
<evidence type="ECO:0000256" key="2">
    <source>
        <dbReference type="ARBA" id="ARBA00005801"/>
    </source>
</evidence>
<feature type="transmembrane region" description="Helical" evidence="7">
    <location>
        <begin position="142"/>
        <end position="162"/>
    </location>
</feature>
<proteinExistence type="inferred from homology"/>
<evidence type="ECO:0000259" key="9">
    <source>
        <dbReference type="Pfam" id="PF06750"/>
    </source>
</evidence>
<evidence type="ECO:0000259" key="8">
    <source>
        <dbReference type="Pfam" id="PF01478"/>
    </source>
</evidence>
<feature type="domain" description="Prepilin peptidase A24 N-terminal" evidence="9">
    <location>
        <begin position="6"/>
        <end position="86"/>
    </location>
</feature>
<dbReference type="AlphaFoldDB" id="A0A8J7TUR8"/>
<comment type="subcellular location">
    <subcellularLocation>
        <location evidence="1">Cell membrane</location>
        <topology evidence="1">Multi-pass membrane protein</topology>
    </subcellularLocation>
</comment>
<feature type="domain" description="Prepilin type IV endopeptidase peptidase" evidence="8">
    <location>
        <begin position="100"/>
        <end position="198"/>
    </location>
</feature>
<evidence type="ECO:0000313" key="11">
    <source>
        <dbReference type="Proteomes" id="UP000664414"/>
    </source>
</evidence>
<dbReference type="InterPro" id="IPR000045">
    <property type="entry name" value="Prepilin_IV_endopep_pep"/>
</dbReference>
<evidence type="ECO:0000256" key="5">
    <source>
        <dbReference type="ARBA" id="ARBA00022989"/>
    </source>
</evidence>
<gene>
    <name evidence="10" type="ORF">J0H12_03895</name>
</gene>
<dbReference type="GO" id="GO:0004190">
    <property type="term" value="F:aspartic-type endopeptidase activity"/>
    <property type="evidence" value="ECO:0007669"/>
    <property type="project" value="InterPro"/>
</dbReference>
<reference evidence="10" key="1">
    <citation type="submission" date="2021-02" db="EMBL/GenBank/DDBJ databases">
        <title>Thiocyanate and organic carbon inputs drive convergent selection for specific autotrophic Afipia and Thiobacillus strains within complex microbiomes.</title>
        <authorList>
            <person name="Huddy R.J."/>
            <person name="Sachdeva R."/>
            <person name="Kadzinga F."/>
            <person name="Kantor R.S."/>
            <person name="Harrison S.T.L."/>
            <person name="Banfield J.F."/>
        </authorList>
    </citation>
    <scope>NUCLEOTIDE SEQUENCE</scope>
    <source>
        <strain evidence="10">SCN18_10_11_15_R4_P_38_20</strain>
    </source>
</reference>
<keyword evidence="3" id="KW-1003">Cell membrane</keyword>
<comment type="similarity">
    <text evidence="2">Belongs to the peptidase A24 family.</text>
</comment>
<dbReference type="EMBL" id="JAFKGL010000016">
    <property type="protein sequence ID" value="MBN9413046.1"/>
    <property type="molecule type" value="Genomic_DNA"/>
</dbReference>
<dbReference type="PANTHER" id="PTHR30487">
    <property type="entry name" value="TYPE 4 PREPILIN-LIKE PROTEINS LEADER PEPTIDE-PROCESSING ENZYME"/>
    <property type="match status" value="1"/>
</dbReference>
<keyword evidence="5 7" id="KW-1133">Transmembrane helix</keyword>
<dbReference type="InterPro" id="IPR010627">
    <property type="entry name" value="Prepilin_pept_A24_N"/>
</dbReference>
<dbReference type="InterPro" id="IPR050882">
    <property type="entry name" value="Prepilin_peptidase/N-MTase"/>
</dbReference>
<evidence type="ECO:0000256" key="1">
    <source>
        <dbReference type="ARBA" id="ARBA00004651"/>
    </source>
</evidence>